<evidence type="ECO:0000313" key="1">
    <source>
        <dbReference type="EMBL" id="NEU66335.1"/>
    </source>
</evidence>
<reference evidence="1 2" key="1">
    <citation type="submission" date="2020-02" db="EMBL/GenBank/DDBJ databases">
        <title>Draft genome sequence of two Spirosoma agri KCTC 52727 and Spirosoma terrae KCTC 52035.</title>
        <authorList>
            <person name="Rojas J."/>
            <person name="Ambika Manirajan B."/>
            <person name="Ratering S."/>
            <person name="Suarez C."/>
            <person name="Schnell S."/>
        </authorList>
    </citation>
    <scope>NUCLEOTIDE SEQUENCE [LARGE SCALE GENOMIC DNA]</scope>
    <source>
        <strain evidence="1 2">KCTC 52727</strain>
    </source>
</reference>
<dbReference type="AlphaFoldDB" id="A0A6M0IEW8"/>
<accession>A0A6M0IEW8</accession>
<protein>
    <submittedName>
        <fullName evidence="1">Uncharacterized protein</fullName>
    </submittedName>
</protein>
<evidence type="ECO:0000313" key="2">
    <source>
        <dbReference type="Proteomes" id="UP000477386"/>
    </source>
</evidence>
<dbReference type="RefSeq" id="WP_164035605.1">
    <property type="nucleotide sequence ID" value="NZ_JAAGNZ010000001.1"/>
</dbReference>
<sequence>MNHLRKLLKAVILLCLITLALCGIGTSTGPLFTQNKERYSDHGIRTELVMTKDEDADTTQADESKS</sequence>
<keyword evidence="2" id="KW-1185">Reference proteome</keyword>
<gene>
    <name evidence="1" type="ORF">GK091_05530</name>
</gene>
<comment type="caution">
    <text evidence="1">The sequence shown here is derived from an EMBL/GenBank/DDBJ whole genome shotgun (WGS) entry which is preliminary data.</text>
</comment>
<name>A0A6M0IEW8_9BACT</name>
<organism evidence="1 2">
    <name type="scientific">Spirosoma agri</name>
    <dbReference type="NCBI Taxonomy" id="1987381"/>
    <lineage>
        <taxon>Bacteria</taxon>
        <taxon>Pseudomonadati</taxon>
        <taxon>Bacteroidota</taxon>
        <taxon>Cytophagia</taxon>
        <taxon>Cytophagales</taxon>
        <taxon>Cytophagaceae</taxon>
        <taxon>Spirosoma</taxon>
    </lineage>
</organism>
<dbReference type="EMBL" id="JAAGNZ010000001">
    <property type="protein sequence ID" value="NEU66335.1"/>
    <property type="molecule type" value="Genomic_DNA"/>
</dbReference>
<dbReference type="Proteomes" id="UP000477386">
    <property type="component" value="Unassembled WGS sequence"/>
</dbReference>
<proteinExistence type="predicted"/>